<dbReference type="KEGG" id="hbs:IPV69_00355"/>
<name>A0A7M2WYF4_9BACT</name>
<dbReference type="Proteomes" id="UP000593765">
    <property type="component" value="Chromosome"/>
</dbReference>
<keyword evidence="1" id="KW-0472">Membrane</keyword>
<evidence type="ECO:0000313" key="2">
    <source>
        <dbReference type="EMBL" id="QOV89861.1"/>
    </source>
</evidence>
<dbReference type="EMBL" id="CP063458">
    <property type="protein sequence ID" value="QOV89861.1"/>
    <property type="molecule type" value="Genomic_DNA"/>
</dbReference>
<reference evidence="2 3" key="1">
    <citation type="submission" date="2020-10" db="EMBL/GenBank/DDBJ databases">
        <title>Wide distribution of Phycisphaera-like planctomycetes from WD2101 soil group in peatlands and genome analysis of the first cultivated representative.</title>
        <authorList>
            <person name="Dedysh S.N."/>
            <person name="Beletsky A.V."/>
            <person name="Ivanova A."/>
            <person name="Kulichevskaya I.S."/>
            <person name="Suzina N.E."/>
            <person name="Philippov D.A."/>
            <person name="Rakitin A.L."/>
            <person name="Mardanov A.V."/>
            <person name="Ravin N.V."/>
        </authorList>
    </citation>
    <scope>NUCLEOTIDE SEQUENCE [LARGE SCALE GENOMIC DNA]</scope>
    <source>
        <strain evidence="2 3">M1803</strain>
    </source>
</reference>
<sequence>MKLLIGVPMCLIGPFFLTLIAFSFDIRFRTRTLPSFFTVFVLLCLVVIPMLMWLERRSRGKFLEDSLAGEDSRYSSYGEYELRSTGFVWTLYTEIALLGPRLLWSAFDWWQGRSGADSPIRGIAAELALELFEAGEGRQIAELIRPDRPTSALFPALKYLIWREWADISAKRDRVWLCTPAKQKIEAMFVRIRRAASLDP</sequence>
<evidence type="ECO:0000313" key="3">
    <source>
        <dbReference type="Proteomes" id="UP000593765"/>
    </source>
</evidence>
<proteinExistence type="predicted"/>
<organism evidence="2 3">
    <name type="scientific">Humisphaera borealis</name>
    <dbReference type="NCBI Taxonomy" id="2807512"/>
    <lineage>
        <taxon>Bacteria</taxon>
        <taxon>Pseudomonadati</taxon>
        <taxon>Planctomycetota</taxon>
        <taxon>Phycisphaerae</taxon>
        <taxon>Tepidisphaerales</taxon>
        <taxon>Tepidisphaeraceae</taxon>
        <taxon>Humisphaera</taxon>
    </lineage>
</organism>
<keyword evidence="3" id="KW-1185">Reference proteome</keyword>
<protein>
    <submittedName>
        <fullName evidence="2">Uncharacterized protein</fullName>
    </submittedName>
</protein>
<feature type="transmembrane region" description="Helical" evidence="1">
    <location>
        <begin position="33"/>
        <end position="54"/>
    </location>
</feature>
<keyword evidence="1" id="KW-0812">Transmembrane</keyword>
<dbReference type="AlphaFoldDB" id="A0A7M2WYF4"/>
<gene>
    <name evidence="2" type="ORF">IPV69_00355</name>
</gene>
<dbReference type="RefSeq" id="WP_206292921.1">
    <property type="nucleotide sequence ID" value="NZ_CP063458.1"/>
</dbReference>
<keyword evidence="1" id="KW-1133">Transmembrane helix</keyword>
<evidence type="ECO:0000256" key="1">
    <source>
        <dbReference type="SAM" id="Phobius"/>
    </source>
</evidence>
<accession>A0A7M2WYF4</accession>